<organism evidence="2 3">
    <name type="scientific">Bombilactobacillus thymidiniphilus</name>
    <dbReference type="NCBI Taxonomy" id="2923363"/>
    <lineage>
        <taxon>Bacteria</taxon>
        <taxon>Bacillati</taxon>
        <taxon>Bacillota</taxon>
        <taxon>Bacilli</taxon>
        <taxon>Lactobacillales</taxon>
        <taxon>Lactobacillaceae</taxon>
        <taxon>Bombilactobacillus</taxon>
    </lineage>
</organism>
<gene>
    <name evidence="2" type="ORF">MOO47_03555</name>
</gene>
<dbReference type="SUPFAM" id="SSF51735">
    <property type="entry name" value="NAD(P)-binding Rossmann-fold domains"/>
    <property type="match status" value="1"/>
</dbReference>
<name>A0ABY4PER4_9LACO</name>
<dbReference type="PANTHER" id="PTHR12126:SF16">
    <property type="entry name" value="MIOREX COMPLEX COMPONENT 2"/>
    <property type="match status" value="1"/>
</dbReference>
<evidence type="ECO:0000313" key="2">
    <source>
        <dbReference type="EMBL" id="UQS84236.1"/>
    </source>
</evidence>
<dbReference type="PANTHER" id="PTHR12126">
    <property type="entry name" value="NADH-UBIQUINONE OXIDOREDUCTASE 39 KDA SUBUNIT-RELATED"/>
    <property type="match status" value="1"/>
</dbReference>
<evidence type="ECO:0000259" key="1">
    <source>
        <dbReference type="Pfam" id="PF01370"/>
    </source>
</evidence>
<reference evidence="2 3" key="1">
    <citation type="journal article" date="2022" name="Int. J. Syst. Evol. Microbiol.">
        <title>Apilactobacillus apisilvae sp. nov., Nicolia spurrieriana gen. nov. sp. nov., Bombilactobacillus folatiphilus sp. nov. and Bombilactobacillus thymidiniphilus sp. nov., four new lactic acid bacterial isolates from stingless bees Tetragonula carbonaria and Austroplebeia australis.</title>
        <authorList>
            <person name="Oliphant S.A."/>
            <person name="Watson-Haigh N.S."/>
            <person name="Sumby K.M."/>
            <person name="Gardner J."/>
            <person name="Groom S."/>
            <person name="Jiranek V."/>
        </authorList>
    </citation>
    <scope>NUCLEOTIDE SEQUENCE [LARGE SCALE GENOMIC DNA]</scope>
    <source>
        <strain evidence="2 3">SG4_A1</strain>
    </source>
</reference>
<dbReference type="InterPro" id="IPR036291">
    <property type="entry name" value="NAD(P)-bd_dom_sf"/>
</dbReference>
<dbReference type="EMBL" id="CP093365">
    <property type="protein sequence ID" value="UQS84236.1"/>
    <property type="molecule type" value="Genomic_DNA"/>
</dbReference>
<dbReference type="InterPro" id="IPR051207">
    <property type="entry name" value="ComplexI_NDUFA9_subunit"/>
</dbReference>
<dbReference type="Pfam" id="PF01370">
    <property type="entry name" value="Epimerase"/>
    <property type="match status" value="1"/>
</dbReference>
<dbReference type="Gene3D" id="3.40.50.720">
    <property type="entry name" value="NAD(P)-binding Rossmann-like Domain"/>
    <property type="match status" value="1"/>
</dbReference>
<protein>
    <submittedName>
        <fullName evidence="2">NAD-dependent epimerase/dehydratase family protein</fullName>
    </submittedName>
</protein>
<proteinExistence type="predicted"/>
<dbReference type="RefSeq" id="WP_249513420.1">
    <property type="nucleotide sequence ID" value="NZ_CP093365.1"/>
</dbReference>
<accession>A0ABY4PER4</accession>
<dbReference type="InterPro" id="IPR001509">
    <property type="entry name" value="Epimerase_deHydtase"/>
</dbReference>
<feature type="domain" description="NAD-dependent epimerase/dehydratase" evidence="1">
    <location>
        <begin position="3"/>
        <end position="116"/>
    </location>
</feature>
<keyword evidence="3" id="KW-1185">Reference proteome</keyword>
<dbReference type="Proteomes" id="UP000831947">
    <property type="component" value="Chromosome"/>
</dbReference>
<sequence>MQIAIMGGSGYVGQALLAKLVMIPNYDVVSLSRSGGDKVQQLWKKQVTFIKTDFVHDQNWQSAIQSADWVIDLVGILHEHTRQQITYYNASFLPAQKVIDYLAEHHSSAKFVFMAANWVPRSMNKYLFYKEKVIIYARKKLPQQTIVLYPNLIYDRKRKSSWLLAQLLKVINRFSNVRLYPDQLTKLTDEIVQIIAGKPSYLTAKR</sequence>
<evidence type="ECO:0000313" key="3">
    <source>
        <dbReference type="Proteomes" id="UP000831947"/>
    </source>
</evidence>